<gene>
    <name evidence="1" type="ORF">QTP70_018871</name>
</gene>
<comment type="caution">
    <text evidence="1">The sequence shown here is derived from an EMBL/GenBank/DDBJ whole genome shotgun (WGS) entry which is preliminary data.</text>
</comment>
<name>A0AAE0PQU5_9TELE</name>
<protein>
    <submittedName>
        <fullName evidence="1">Uncharacterized protein</fullName>
    </submittedName>
</protein>
<dbReference type="Proteomes" id="UP001274896">
    <property type="component" value="Unassembled WGS sequence"/>
</dbReference>
<dbReference type="AlphaFoldDB" id="A0AAE0PQU5"/>
<dbReference type="EMBL" id="JAUCMX010000390">
    <property type="protein sequence ID" value="KAK3505945.1"/>
    <property type="molecule type" value="Genomic_DNA"/>
</dbReference>
<proteinExistence type="predicted"/>
<keyword evidence="2" id="KW-1185">Reference proteome</keyword>
<evidence type="ECO:0000313" key="1">
    <source>
        <dbReference type="EMBL" id="KAK3505945.1"/>
    </source>
</evidence>
<sequence>MQMRSVTSCRAVMSSL</sequence>
<organism evidence="1 2">
    <name type="scientific">Hemibagrus guttatus</name>
    <dbReference type="NCBI Taxonomy" id="175788"/>
    <lineage>
        <taxon>Eukaryota</taxon>
        <taxon>Metazoa</taxon>
        <taxon>Chordata</taxon>
        <taxon>Craniata</taxon>
        <taxon>Vertebrata</taxon>
        <taxon>Euteleostomi</taxon>
        <taxon>Actinopterygii</taxon>
        <taxon>Neopterygii</taxon>
        <taxon>Teleostei</taxon>
        <taxon>Ostariophysi</taxon>
        <taxon>Siluriformes</taxon>
        <taxon>Bagridae</taxon>
        <taxon>Hemibagrus</taxon>
    </lineage>
</organism>
<accession>A0AAE0PQU5</accession>
<evidence type="ECO:0000313" key="2">
    <source>
        <dbReference type="Proteomes" id="UP001274896"/>
    </source>
</evidence>
<reference evidence="1" key="1">
    <citation type="submission" date="2023-06" db="EMBL/GenBank/DDBJ databases">
        <title>Male Hemibagrus guttatus genome.</title>
        <authorList>
            <person name="Bian C."/>
        </authorList>
    </citation>
    <scope>NUCLEOTIDE SEQUENCE</scope>
    <source>
        <strain evidence="1">Male_cb2023</strain>
        <tissue evidence="1">Muscle</tissue>
    </source>
</reference>